<dbReference type="Proteomes" id="UP001219518">
    <property type="component" value="Unassembled WGS sequence"/>
</dbReference>
<accession>A0AAE1GX01</accession>
<comment type="caution">
    <text evidence="1">The sequence shown here is derived from an EMBL/GenBank/DDBJ whole genome shotgun (WGS) entry which is preliminary data.</text>
</comment>
<feature type="non-terminal residue" evidence="1">
    <location>
        <position position="1"/>
    </location>
</feature>
<dbReference type="EMBL" id="JAHWGI010000159">
    <property type="protein sequence ID" value="KAK3910403.1"/>
    <property type="molecule type" value="Genomic_DNA"/>
</dbReference>
<name>A0AAE1GX01_9NEOP</name>
<reference evidence="1" key="1">
    <citation type="submission" date="2021-07" db="EMBL/GenBank/DDBJ databases">
        <authorList>
            <person name="Catto M.A."/>
            <person name="Jacobson A."/>
            <person name="Kennedy G."/>
            <person name="Labadie P."/>
            <person name="Hunt B.G."/>
            <person name="Srinivasan R."/>
        </authorList>
    </citation>
    <scope>NUCLEOTIDE SEQUENCE</scope>
    <source>
        <strain evidence="1">PL_HMW_Pooled</strain>
        <tissue evidence="1">Head</tissue>
    </source>
</reference>
<proteinExistence type="predicted"/>
<gene>
    <name evidence="1" type="ORF">KUF71_020172</name>
</gene>
<evidence type="ECO:0000313" key="1">
    <source>
        <dbReference type="EMBL" id="KAK3910403.1"/>
    </source>
</evidence>
<evidence type="ECO:0000313" key="2">
    <source>
        <dbReference type="Proteomes" id="UP001219518"/>
    </source>
</evidence>
<reference evidence="1" key="2">
    <citation type="journal article" date="2023" name="BMC Genomics">
        <title>Pest status, molecular evolution, and epigenetic factors derived from the genome assembly of Frankliniella fusca, a thysanopteran phytovirus vector.</title>
        <authorList>
            <person name="Catto M.A."/>
            <person name="Labadie P.E."/>
            <person name="Jacobson A.L."/>
            <person name="Kennedy G.G."/>
            <person name="Srinivasan R."/>
            <person name="Hunt B.G."/>
        </authorList>
    </citation>
    <scope>NUCLEOTIDE SEQUENCE</scope>
    <source>
        <strain evidence="1">PL_HMW_Pooled</strain>
    </source>
</reference>
<sequence length="82" mass="9524">GVHRHYAVYVRVRVVSWTCLFRSVLFSHLVGGRVRRGLSPYTLKHTFSEVAFRLYLYLDAQSRAATPSFLFCPPAFRCLFLI</sequence>
<dbReference type="AlphaFoldDB" id="A0AAE1GX01"/>
<protein>
    <submittedName>
        <fullName evidence="1">Uncharacterized protein</fullName>
    </submittedName>
</protein>
<organism evidence="1 2">
    <name type="scientific">Frankliniella fusca</name>
    <dbReference type="NCBI Taxonomy" id="407009"/>
    <lineage>
        <taxon>Eukaryota</taxon>
        <taxon>Metazoa</taxon>
        <taxon>Ecdysozoa</taxon>
        <taxon>Arthropoda</taxon>
        <taxon>Hexapoda</taxon>
        <taxon>Insecta</taxon>
        <taxon>Pterygota</taxon>
        <taxon>Neoptera</taxon>
        <taxon>Paraneoptera</taxon>
        <taxon>Thysanoptera</taxon>
        <taxon>Terebrantia</taxon>
        <taxon>Thripoidea</taxon>
        <taxon>Thripidae</taxon>
        <taxon>Frankliniella</taxon>
    </lineage>
</organism>
<keyword evidence="2" id="KW-1185">Reference proteome</keyword>